<keyword evidence="2" id="KW-0813">Transport</keyword>
<keyword evidence="9" id="KW-0407">Ion channel</keyword>
<feature type="region of interest" description="Disordered" evidence="10">
    <location>
        <begin position="1"/>
        <end position="24"/>
    </location>
</feature>
<dbReference type="Pfam" id="PF00520">
    <property type="entry name" value="Ion_trans"/>
    <property type="match status" value="1"/>
</dbReference>
<name>A0ABD1CD20_CULPP</name>
<feature type="transmembrane region" description="Helical" evidence="11">
    <location>
        <begin position="100"/>
        <end position="120"/>
    </location>
</feature>
<evidence type="ECO:0000256" key="3">
    <source>
        <dbReference type="ARBA" id="ARBA00022692"/>
    </source>
</evidence>
<dbReference type="AlphaFoldDB" id="A0ABD1CD20"/>
<dbReference type="InterPro" id="IPR052076">
    <property type="entry name" value="TRP_cation_channel"/>
</dbReference>
<comment type="caution">
    <text evidence="13">The sequence shown here is derived from an EMBL/GenBank/DDBJ whole genome shotgun (WGS) entry which is preliminary data.</text>
</comment>
<proteinExistence type="predicted"/>
<keyword evidence="14" id="KW-1185">Reference proteome</keyword>
<sequence>MLSNSIEPTSTQTSEANSSPKPKWQPLKTPEWMNVYYLLYRLLSPTIIVLATLCLIHRNNAILSVLILLSGIDNIIHFKLLPSTTLSSSIIMLETVSRSLLKSLLCYLILLYTFGVSFHVQFSNNDGGVVDSNPQNDTTGNPFDSFSSLSESFVKALVMMIGEFNAQDIPFYRHQLSYLTFLFFLFLVTLVIMNLANGLAVSDVT</sequence>
<evidence type="ECO:0000256" key="9">
    <source>
        <dbReference type="ARBA" id="ARBA00023303"/>
    </source>
</evidence>
<keyword evidence="7" id="KW-0406">Ion transport</keyword>
<evidence type="ECO:0000256" key="10">
    <source>
        <dbReference type="SAM" id="MobiDB-lite"/>
    </source>
</evidence>
<feature type="non-terminal residue" evidence="13">
    <location>
        <position position="205"/>
    </location>
</feature>
<feature type="transmembrane region" description="Helical" evidence="11">
    <location>
        <begin position="35"/>
        <end position="56"/>
    </location>
</feature>
<dbReference type="PANTHER" id="PTHR47143:SF4">
    <property type="entry name" value="TRANSIENT RECEPTOR POTENTIAL CATION CHANNEL PROTEIN PAINLESS"/>
    <property type="match status" value="1"/>
</dbReference>
<dbReference type="GO" id="GO:0034220">
    <property type="term" value="P:monoatomic ion transmembrane transport"/>
    <property type="evidence" value="ECO:0007669"/>
    <property type="project" value="UniProtKB-KW"/>
</dbReference>
<feature type="domain" description="Ion transport" evidence="12">
    <location>
        <begin position="34"/>
        <end position="203"/>
    </location>
</feature>
<gene>
    <name evidence="13" type="ORF">pipiens_018192</name>
</gene>
<evidence type="ECO:0000256" key="8">
    <source>
        <dbReference type="ARBA" id="ARBA00023136"/>
    </source>
</evidence>
<evidence type="ECO:0000256" key="2">
    <source>
        <dbReference type="ARBA" id="ARBA00022448"/>
    </source>
</evidence>
<evidence type="ECO:0000256" key="6">
    <source>
        <dbReference type="ARBA" id="ARBA00023043"/>
    </source>
</evidence>
<evidence type="ECO:0000256" key="4">
    <source>
        <dbReference type="ARBA" id="ARBA00022737"/>
    </source>
</evidence>
<evidence type="ECO:0000256" key="11">
    <source>
        <dbReference type="SAM" id="Phobius"/>
    </source>
</evidence>
<feature type="compositionally biased region" description="Polar residues" evidence="10">
    <location>
        <begin position="1"/>
        <end position="20"/>
    </location>
</feature>
<evidence type="ECO:0000259" key="12">
    <source>
        <dbReference type="Pfam" id="PF00520"/>
    </source>
</evidence>
<dbReference type="EMBL" id="JBEHCU010013517">
    <property type="protein sequence ID" value="KAL1374253.1"/>
    <property type="molecule type" value="Genomic_DNA"/>
</dbReference>
<feature type="transmembrane region" description="Helical" evidence="11">
    <location>
        <begin position="176"/>
        <end position="196"/>
    </location>
</feature>
<evidence type="ECO:0000313" key="13">
    <source>
        <dbReference type="EMBL" id="KAL1374253.1"/>
    </source>
</evidence>
<dbReference type="PANTHER" id="PTHR47143">
    <property type="entry name" value="TRANSIENT RECEPTOR POTENTIAL CATION CHANNEL PROTEIN PAINLESS"/>
    <property type="match status" value="1"/>
</dbReference>
<evidence type="ECO:0000256" key="7">
    <source>
        <dbReference type="ARBA" id="ARBA00023065"/>
    </source>
</evidence>
<comment type="subcellular location">
    <subcellularLocation>
        <location evidence="1">Membrane</location>
        <topology evidence="1">Multi-pass membrane protein</topology>
    </subcellularLocation>
</comment>
<keyword evidence="4" id="KW-0677">Repeat</keyword>
<evidence type="ECO:0000256" key="5">
    <source>
        <dbReference type="ARBA" id="ARBA00022989"/>
    </source>
</evidence>
<accession>A0ABD1CD20</accession>
<evidence type="ECO:0000256" key="1">
    <source>
        <dbReference type="ARBA" id="ARBA00004141"/>
    </source>
</evidence>
<evidence type="ECO:0000313" key="14">
    <source>
        <dbReference type="Proteomes" id="UP001562425"/>
    </source>
</evidence>
<dbReference type="Proteomes" id="UP001562425">
    <property type="component" value="Unassembled WGS sequence"/>
</dbReference>
<dbReference type="GO" id="GO:0016020">
    <property type="term" value="C:membrane"/>
    <property type="evidence" value="ECO:0007669"/>
    <property type="project" value="UniProtKB-SubCell"/>
</dbReference>
<keyword evidence="5 11" id="KW-1133">Transmembrane helix</keyword>
<keyword evidence="3 11" id="KW-0812">Transmembrane</keyword>
<organism evidence="13 14">
    <name type="scientific">Culex pipiens pipiens</name>
    <name type="common">Northern house mosquito</name>
    <dbReference type="NCBI Taxonomy" id="38569"/>
    <lineage>
        <taxon>Eukaryota</taxon>
        <taxon>Metazoa</taxon>
        <taxon>Ecdysozoa</taxon>
        <taxon>Arthropoda</taxon>
        <taxon>Hexapoda</taxon>
        <taxon>Insecta</taxon>
        <taxon>Pterygota</taxon>
        <taxon>Neoptera</taxon>
        <taxon>Endopterygota</taxon>
        <taxon>Diptera</taxon>
        <taxon>Nematocera</taxon>
        <taxon>Culicoidea</taxon>
        <taxon>Culicidae</taxon>
        <taxon>Culicinae</taxon>
        <taxon>Culicini</taxon>
        <taxon>Culex</taxon>
        <taxon>Culex</taxon>
    </lineage>
</organism>
<dbReference type="InterPro" id="IPR005821">
    <property type="entry name" value="Ion_trans_dom"/>
</dbReference>
<keyword evidence="8 11" id="KW-0472">Membrane</keyword>
<protein>
    <recommendedName>
        <fullName evidence="12">Ion transport domain-containing protein</fullName>
    </recommendedName>
</protein>
<keyword evidence="6" id="KW-0040">ANK repeat</keyword>
<reference evidence="13 14" key="1">
    <citation type="submission" date="2024-05" db="EMBL/GenBank/DDBJ databases">
        <title>Culex pipiens pipiens assembly and annotation.</title>
        <authorList>
            <person name="Alout H."/>
            <person name="Durand T."/>
        </authorList>
    </citation>
    <scope>NUCLEOTIDE SEQUENCE [LARGE SCALE GENOMIC DNA]</scope>
    <source>
        <strain evidence="13">HA-2024</strain>
        <tissue evidence="13">Whole body</tissue>
    </source>
</reference>